<dbReference type="SUPFAM" id="SSF50405">
    <property type="entry name" value="Actin-crosslinking proteins"/>
    <property type="match status" value="1"/>
</dbReference>
<dbReference type="Proteomes" id="UP000011115">
    <property type="component" value="Unassembled WGS sequence"/>
</dbReference>
<dbReference type="PANTHER" id="PTHR31205:SF32">
    <property type="entry name" value="DUF569 DOMAIN-CONTAINING PROTEIN"/>
    <property type="match status" value="1"/>
</dbReference>
<dbReference type="InParanoid" id="M1A9E6"/>
<evidence type="ECO:0000313" key="2">
    <source>
        <dbReference type="EnsemblPlants" id="PGSC0003DMT400017758"/>
    </source>
</evidence>
<organism evidence="2 3">
    <name type="scientific">Solanum tuberosum</name>
    <name type="common">Potato</name>
    <dbReference type="NCBI Taxonomy" id="4113"/>
    <lineage>
        <taxon>Eukaryota</taxon>
        <taxon>Viridiplantae</taxon>
        <taxon>Streptophyta</taxon>
        <taxon>Embryophyta</taxon>
        <taxon>Tracheophyta</taxon>
        <taxon>Spermatophyta</taxon>
        <taxon>Magnoliopsida</taxon>
        <taxon>eudicotyledons</taxon>
        <taxon>Gunneridae</taxon>
        <taxon>Pentapetalae</taxon>
        <taxon>asterids</taxon>
        <taxon>lamiids</taxon>
        <taxon>Solanales</taxon>
        <taxon>Solanaceae</taxon>
        <taxon>Solanoideae</taxon>
        <taxon>Solaneae</taxon>
        <taxon>Solanum</taxon>
    </lineage>
</organism>
<feature type="domain" description="DUF569" evidence="1">
    <location>
        <begin position="1"/>
        <end position="71"/>
    </location>
</feature>
<name>M1A9E6_SOLTU</name>
<dbReference type="eggNOG" id="ENOG502QS6K">
    <property type="taxonomic scope" value="Eukaryota"/>
</dbReference>
<dbReference type="InterPro" id="IPR008999">
    <property type="entry name" value="Actin-crosslinking"/>
</dbReference>
<keyword evidence="3" id="KW-1185">Reference proteome</keyword>
<proteinExistence type="predicted"/>
<reference evidence="3" key="1">
    <citation type="journal article" date="2011" name="Nature">
        <title>Genome sequence and analysis of the tuber crop potato.</title>
        <authorList>
            <consortium name="The Potato Genome Sequencing Consortium"/>
        </authorList>
    </citation>
    <scope>NUCLEOTIDE SEQUENCE [LARGE SCALE GENOMIC DNA]</scope>
    <source>
        <strain evidence="3">cv. DM1-3 516 R44</strain>
    </source>
</reference>
<reference evidence="2" key="2">
    <citation type="submission" date="2015-06" db="UniProtKB">
        <authorList>
            <consortium name="EnsemblPlants"/>
        </authorList>
    </citation>
    <scope>IDENTIFICATION</scope>
    <source>
        <strain evidence="2">DM1-3 516 R44</strain>
    </source>
</reference>
<feature type="domain" description="DUF569" evidence="1">
    <location>
        <begin position="133"/>
        <end position="199"/>
    </location>
</feature>
<sequence length="232" mass="26426">MEYLENAKTIRLKTHNGKYLTASNDEKSIRQKRDGSTVNALWAVEFLDGQQYLRLKSCHGKYLTASNVPLLPKVISQPSFSSHFSKLGVGCGESRVQIVNQLSYEGFCCSGNWKLDQISHDNIPIYIMSQQVTGSRKVMQTLPKKLCSATEWEAEQDGSLYQIRLKTRYGHFLRPFGGIPPWRNIVTHDVPHRKKATLWEIEIMETHKKALPAPTNFAHITKAFSCNFTEPI</sequence>
<dbReference type="OMA" id="WEIEIME"/>
<protein>
    <recommendedName>
        <fullName evidence="1">DUF569 domain-containing protein</fullName>
    </recommendedName>
</protein>
<evidence type="ECO:0000259" key="1">
    <source>
        <dbReference type="Pfam" id="PF04601"/>
    </source>
</evidence>
<dbReference type="Pfam" id="PF04601">
    <property type="entry name" value="DUF569"/>
    <property type="match status" value="2"/>
</dbReference>
<dbReference type="CDD" id="cd23340">
    <property type="entry name" value="beta-trefoil_FSCN_ACP-like"/>
    <property type="match status" value="1"/>
</dbReference>
<dbReference type="AlphaFoldDB" id="M1A9E6"/>
<dbReference type="EnsemblPlants" id="PGSC0003DMT400017758">
    <property type="protein sequence ID" value="PGSC0003DMT400017758"/>
    <property type="gene ID" value="PGSC0003DMG400006897"/>
</dbReference>
<dbReference type="OrthoDB" id="2432302at2759"/>
<dbReference type="Gene3D" id="2.80.10.50">
    <property type="match status" value="1"/>
</dbReference>
<evidence type="ECO:0000313" key="3">
    <source>
        <dbReference type="Proteomes" id="UP000011115"/>
    </source>
</evidence>
<gene>
    <name evidence="2" type="primary">LOC102581123</name>
</gene>
<dbReference type="InterPro" id="IPR007679">
    <property type="entry name" value="DUF569"/>
</dbReference>
<accession>M1A9E6</accession>
<dbReference type="PaxDb" id="4113-PGSC0003DMT400017758"/>
<dbReference type="Gramene" id="PGSC0003DMT400017758">
    <property type="protein sequence ID" value="PGSC0003DMT400017758"/>
    <property type="gene ID" value="PGSC0003DMG400006897"/>
</dbReference>
<dbReference type="ExpressionAtlas" id="M1A9E6">
    <property type="expression patterns" value="baseline"/>
</dbReference>
<dbReference type="PANTHER" id="PTHR31205">
    <property type="entry name" value="ACTIN CROSS-LINKING PROTEIN (DUF569)"/>
    <property type="match status" value="1"/>
</dbReference>